<sequence length="294" mass="32786">MNNLQQFFCGSVLFLLLNAMQLGMAQGIIPTPKLLKAQDLATYYERALKGEQVVLLENELEKFYALTLEQETADPKGGLLILHDKGQTADWPFLLQQTRQFMPSVGWTTLSLDLPTPQGEALGRLAVNENANAEAPPETDEQWQARVLERIATGIRQLNNEGLLNIAILGYGDGGYWASRYLAERLSEEEETGYALILVDVVTHPDDVPSNLSQLDIPVLDLYMANSEFAHRQAQQRLAAVNRAKLTNFTQIHDALRQQSYGAAPIDRSTRRIWGWLRNNASGGEVNAVEKPTP</sequence>
<name>A0ABV7WQH7_9GAMM</name>
<dbReference type="SUPFAM" id="SSF53474">
    <property type="entry name" value="alpha/beta-Hydrolases"/>
    <property type="match status" value="1"/>
</dbReference>
<dbReference type="InterPro" id="IPR029058">
    <property type="entry name" value="AB_hydrolase_fold"/>
</dbReference>
<evidence type="ECO:0000313" key="1">
    <source>
        <dbReference type="EMBL" id="MFC3701543.1"/>
    </source>
</evidence>
<dbReference type="EMBL" id="JBHRYN010000010">
    <property type="protein sequence ID" value="MFC3701543.1"/>
    <property type="molecule type" value="Genomic_DNA"/>
</dbReference>
<gene>
    <name evidence="1" type="ORF">ACFOND_07845</name>
</gene>
<organism evidence="1 2">
    <name type="scientific">Reinekea marina</name>
    <dbReference type="NCBI Taxonomy" id="1310421"/>
    <lineage>
        <taxon>Bacteria</taxon>
        <taxon>Pseudomonadati</taxon>
        <taxon>Pseudomonadota</taxon>
        <taxon>Gammaproteobacteria</taxon>
        <taxon>Oceanospirillales</taxon>
        <taxon>Saccharospirillaceae</taxon>
        <taxon>Reinekea</taxon>
    </lineage>
</organism>
<dbReference type="RefSeq" id="WP_290280770.1">
    <property type="nucleotide sequence ID" value="NZ_JAUFQI010000001.1"/>
</dbReference>
<accession>A0ABV7WQH7</accession>
<protein>
    <submittedName>
        <fullName evidence="1">DUF3530 family protein</fullName>
    </submittedName>
</protein>
<keyword evidence="2" id="KW-1185">Reference proteome</keyword>
<dbReference type="Proteomes" id="UP001595710">
    <property type="component" value="Unassembled WGS sequence"/>
</dbReference>
<evidence type="ECO:0000313" key="2">
    <source>
        <dbReference type="Proteomes" id="UP001595710"/>
    </source>
</evidence>
<dbReference type="Gene3D" id="3.40.50.1820">
    <property type="entry name" value="alpha/beta hydrolase"/>
    <property type="match status" value="1"/>
</dbReference>
<dbReference type="InterPro" id="IPR022529">
    <property type="entry name" value="DUF3530"/>
</dbReference>
<reference evidence="2" key="1">
    <citation type="journal article" date="2019" name="Int. J. Syst. Evol. Microbiol.">
        <title>The Global Catalogue of Microorganisms (GCM) 10K type strain sequencing project: providing services to taxonomists for standard genome sequencing and annotation.</title>
        <authorList>
            <consortium name="The Broad Institute Genomics Platform"/>
            <consortium name="The Broad Institute Genome Sequencing Center for Infectious Disease"/>
            <person name="Wu L."/>
            <person name="Ma J."/>
        </authorList>
    </citation>
    <scope>NUCLEOTIDE SEQUENCE [LARGE SCALE GENOMIC DNA]</scope>
    <source>
        <strain evidence="2">CECT 8288</strain>
    </source>
</reference>
<dbReference type="Pfam" id="PF12048">
    <property type="entry name" value="DUF3530"/>
    <property type="match status" value="1"/>
</dbReference>
<comment type="caution">
    <text evidence="1">The sequence shown here is derived from an EMBL/GenBank/DDBJ whole genome shotgun (WGS) entry which is preliminary data.</text>
</comment>
<proteinExistence type="predicted"/>